<evidence type="ECO:0000313" key="2">
    <source>
        <dbReference type="Proteomes" id="UP001597178"/>
    </source>
</evidence>
<organism evidence="1 2">
    <name type="scientific">Lentibacillus salinarum</name>
    <dbReference type="NCBI Taxonomy" id="446820"/>
    <lineage>
        <taxon>Bacteria</taxon>
        <taxon>Bacillati</taxon>
        <taxon>Bacillota</taxon>
        <taxon>Bacilli</taxon>
        <taxon>Bacillales</taxon>
        <taxon>Bacillaceae</taxon>
        <taxon>Lentibacillus</taxon>
    </lineage>
</organism>
<gene>
    <name evidence="1" type="ORF">ACFQ4A_09110</name>
</gene>
<name>A0ABW3ZTZ2_9BACI</name>
<dbReference type="EMBL" id="JBHTNH010000019">
    <property type="protein sequence ID" value="MFD1361811.1"/>
    <property type="molecule type" value="Genomic_DNA"/>
</dbReference>
<evidence type="ECO:0000313" key="1">
    <source>
        <dbReference type="EMBL" id="MFD1361811.1"/>
    </source>
</evidence>
<comment type="caution">
    <text evidence="1">The sequence shown here is derived from an EMBL/GenBank/DDBJ whole genome shotgun (WGS) entry which is preliminary data.</text>
</comment>
<sequence>MNKQVFVTKRTLDEIAEMLQFLSSPLVGCVGRSKEVFYALGTLSDAMNKFNFYAQSCLA</sequence>
<dbReference type="Proteomes" id="UP001597178">
    <property type="component" value="Unassembled WGS sequence"/>
</dbReference>
<reference evidence="2" key="1">
    <citation type="journal article" date="2019" name="Int. J. Syst. Evol. Microbiol.">
        <title>The Global Catalogue of Microorganisms (GCM) 10K type strain sequencing project: providing services to taxonomists for standard genome sequencing and annotation.</title>
        <authorList>
            <consortium name="The Broad Institute Genomics Platform"/>
            <consortium name="The Broad Institute Genome Sequencing Center for Infectious Disease"/>
            <person name="Wu L."/>
            <person name="Ma J."/>
        </authorList>
    </citation>
    <scope>NUCLEOTIDE SEQUENCE [LARGE SCALE GENOMIC DNA]</scope>
    <source>
        <strain evidence="2">CCUG 54822</strain>
    </source>
</reference>
<keyword evidence="2" id="KW-1185">Reference proteome</keyword>
<accession>A0ABW3ZTZ2</accession>
<dbReference type="RefSeq" id="WP_382399733.1">
    <property type="nucleotide sequence ID" value="NZ_JBHTNH010000019.1"/>
</dbReference>
<protein>
    <submittedName>
        <fullName evidence="1">Uncharacterized protein</fullName>
    </submittedName>
</protein>
<proteinExistence type="predicted"/>